<dbReference type="RefSeq" id="XP_022474691.1">
    <property type="nucleotide sequence ID" value="XM_022618791.1"/>
</dbReference>
<evidence type="ECO:0000313" key="2">
    <source>
        <dbReference type="Proteomes" id="UP000176998"/>
    </source>
</evidence>
<keyword evidence="2" id="KW-1185">Reference proteome</keyword>
<proteinExistence type="predicted"/>
<comment type="caution">
    <text evidence="1">The sequence shown here is derived from an EMBL/GenBank/DDBJ whole genome shotgun (WGS) entry which is preliminary data.</text>
</comment>
<dbReference type="AlphaFoldDB" id="A0A1G4B7W1"/>
<sequence>MASFDCLDLLQSRGSPVHHTILSTVAASPRQGFST</sequence>
<accession>A0A1G4B7W1</accession>
<gene>
    <name evidence="1" type="ORF">CORC01_07153</name>
</gene>
<dbReference type="Proteomes" id="UP000176998">
    <property type="component" value="Unassembled WGS sequence"/>
</dbReference>
<protein>
    <submittedName>
        <fullName evidence="1">Uncharacterized protein</fullName>
    </submittedName>
</protein>
<evidence type="ECO:0000313" key="1">
    <source>
        <dbReference type="EMBL" id="OHE97538.1"/>
    </source>
</evidence>
<reference evidence="1 2" key="1">
    <citation type="submission" date="2016-09" db="EMBL/GenBank/DDBJ databases">
        <authorList>
            <person name="Capua I."/>
            <person name="De Benedictis P."/>
            <person name="Joannis T."/>
            <person name="Lombin L.H."/>
            <person name="Cattoli G."/>
        </authorList>
    </citation>
    <scope>NUCLEOTIDE SEQUENCE [LARGE SCALE GENOMIC DNA]</scope>
    <source>
        <strain evidence="1 2">IMI 309357</strain>
    </source>
</reference>
<organism evidence="1 2">
    <name type="scientific">Colletotrichum orchidophilum</name>
    <dbReference type="NCBI Taxonomy" id="1209926"/>
    <lineage>
        <taxon>Eukaryota</taxon>
        <taxon>Fungi</taxon>
        <taxon>Dikarya</taxon>
        <taxon>Ascomycota</taxon>
        <taxon>Pezizomycotina</taxon>
        <taxon>Sordariomycetes</taxon>
        <taxon>Hypocreomycetidae</taxon>
        <taxon>Glomerellales</taxon>
        <taxon>Glomerellaceae</taxon>
        <taxon>Colletotrichum</taxon>
    </lineage>
</organism>
<dbReference type="GeneID" id="34560301"/>
<name>A0A1G4B7W1_9PEZI</name>
<dbReference type="EMBL" id="MJBS01000056">
    <property type="protein sequence ID" value="OHE97538.1"/>
    <property type="molecule type" value="Genomic_DNA"/>
</dbReference>